<sequence length="182" mass="20397">MEKPAFPLFFVTDFVAGLPVVGFNRGRLTAAVTDKRIVLTVPGHQRGIVIRVGKIDVYADYGVVVFRLTHEPQHTVCCRGVFLALQCRIDLMKRRVTVIVPVVLPADEIQDFGRAESQRIGLAHKVERARKVTEHLAAAAAVGFGHEQFHHHGFAVIILLHANPPLIYKYRINYRAGARKMQ</sequence>
<reference evidence="1" key="1">
    <citation type="submission" date="2019-08" db="EMBL/GenBank/DDBJ databases">
        <authorList>
            <person name="Kucharzyk K."/>
            <person name="Murdoch R.W."/>
            <person name="Higgins S."/>
            <person name="Loffler F."/>
        </authorList>
    </citation>
    <scope>NUCLEOTIDE SEQUENCE</scope>
</reference>
<protein>
    <submittedName>
        <fullName evidence="1">Uncharacterized protein</fullName>
    </submittedName>
</protein>
<name>A0A645HXN7_9ZZZZ</name>
<proteinExistence type="predicted"/>
<comment type="caution">
    <text evidence="1">The sequence shown here is derived from an EMBL/GenBank/DDBJ whole genome shotgun (WGS) entry which is preliminary data.</text>
</comment>
<accession>A0A645HXN7</accession>
<dbReference type="EMBL" id="VSSQ01096278">
    <property type="protein sequence ID" value="MPN40083.1"/>
    <property type="molecule type" value="Genomic_DNA"/>
</dbReference>
<evidence type="ECO:0000313" key="1">
    <source>
        <dbReference type="EMBL" id="MPN40083.1"/>
    </source>
</evidence>
<gene>
    <name evidence="1" type="ORF">SDC9_187618</name>
</gene>
<dbReference type="AlphaFoldDB" id="A0A645HXN7"/>
<organism evidence="1">
    <name type="scientific">bioreactor metagenome</name>
    <dbReference type="NCBI Taxonomy" id="1076179"/>
    <lineage>
        <taxon>unclassified sequences</taxon>
        <taxon>metagenomes</taxon>
        <taxon>ecological metagenomes</taxon>
    </lineage>
</organism>